<dbReference type="EMBL" id="LUCM01010553">
    <property type="protein sequence ID" value="KAA0185322.1"/>
    <property type="molecule type" value="Genomic_DNA"/>
</dbReference>
<feature type="region of interest" description="Disordered" evidence="4">
    <location>
        <begin position="1"/>
        <end position="42"/>
    </location>
</feature>
<dbReference type="Pfam" id="PF00400">
    <property type="entry name" value="WD40"/>
    <property type="match status" value="3"/>
</dbReference>
<feature type="repeat" description="WD" evidence="3">
    <location>
        <begin position="55"/>
        <end position="96"/>
    </location>
</feature>
<dbReference type="InterPro" id="IPR036322">
    <property type="entry name" value="WD40_repeat_dom_sf"/>
</dbReference>
<keyword evidence="6" id="KW-1185">Reference proteome</keyword>
<dbReference type="PROSITE" id="PS50082">
    <property type="entry name" value="WD_REPEATS_2"/>
    <property type="match status" value="2"/>
</dbReference>
<dbReference type="Proteomes" id="UP000728185">
    <property type="component" value="Unassembled WGS sequence"/>
</dbReference>
<sequence length="496" mass="53668">MGDVSEEEVDADDLDVVDCDLMETTGADEEPQSDPDEGEEIEFFTPPRDDAVSVFGEHNESVFCVAFDPTGAFLVSGGQDHVAIVRNVDSKQTVFTTEGHQDSVTHVTFSPDGYYLATGDMAGGVRVWLRPSNATNQWLMVMSETVGDLLWLRWWQPFPASQAGSEKSVTHPRMVVLAAGDEDGLVAAWSVTARNSSNSKSAPVNAKYFPGAGFAATSGTFYLPSINTDRPKLVVLYSDTTLKLWDIKTEEVLTSIRLMSIARSTAGAEDEDNENASVSVFCMAQPHLGTELVHQQSDLVVVGGLNCLLMAVLKADKQTASFSSKCLPPVLLENCGSVETVDFSWTHPLFAFGTVSGTIGIFNTVPVRLRQKWIYTASIDEGQESAGITGLQWSRNAPVLFTSTSDGAVLAWPGLCGSAELVGPAAAATGPSPLQIWWGHKAMIMDLALSPTNIVAKSDQQQQTRHKEFMIEKYIATASDDTTVRIYTTENLTLTC</sequence>
<name>A0A8E0RMH1_9TREM</name>
<keyword evidence="1 3" id="KW-0853">WD repeat</keyword>
<gene>
    <name evidence="5" type="ORF">FBUS_04960</name>
</gene>
<dbReference type="PANTHER" id="PTHR19857:SF8">
    <property type="entry name" value="ANGIO-ASSOCIATED MIGRATORY CELL PROTEIN"/>
    <property type="match status" value="1"/>
</dbReference>
<evidence type="ECO:0000256" key="4">
    <source>
        <dbReference type="SAM" id="MobiDB-lite"/>
    </source>
</evidence>
<dbReference type="PROSITE" id="PS50294">
    <property type="entry name" value="WD_REPEATS_REGION"/>
    <property type="match status" value="1"/>
</dbReference>
<dbReference type="InterPro" id="IPR001680">
    <property type="entry name" value="WD40_rpt"/>
</dbReference>
<dbReference type="SMART" id="SM00320">
    <property type="entry name" value="WD40"/>
    <property type="match status" value="5"/>
</dbReference>
<evidence type="ECO:0000313" key="5">
    <source>
        <dbReference type="EMBL" id="KAA0185322.1"/>
    </source>
</evidence>
<evidence type="ECO:0000256" key="3">
    <source>
        <dbReference type="PROSITE-ProRule" id="PRU00221"/>
    </source>
</evidence>
<dbReference type="OrthoDB" id="10261640at2759"/>
<keyword evidence="2" id="KW-0677">Repeat</keyword>
<dbReference type="SUPFAM" id="SSF50978">
    <property type="entry name" value="WD40 repeat-like"/>
    <property type="match status" value="1"/>
</dbReference>
<dbReference type="PANTHER" id="PTHR19857">
    <property type="entry name" value="MITOCHONDRIAL DIVISION PROTEIN 1-RELATED"/>
    <property type="match status" value="1"/>
</dbReference>
<protein>
    <submittedName>
        <fullName evidence="5">WD-repeat protein 1</fullName>
    </submittedName>
</protein>
<dbReference type="InterPro" id="IPR051179">
    <property type="entry name" value="WD_repeat_multifunction"/>
</dbReference>
<evidence type="ECO:0000313" key="6">
    <source>
        <dbReference type="Proteomes" id="UP000728185"/>
    </source>
</evidence>
<accession>A0A8E0RMH1</accession>
<organism evidence="5 6">
    <name type="scientific">Fasciolopsis buskii</name>
    <dbReference type="NCBI Taxonomy" id="27845"/>
    <lineage>
        <taxon>Eukaryota</taxon>
        <taxon>Metazoa</taxon>
        <taxon>Spiralia</taxon>
        <taxon>Lophotrochozoa</taxon>
        <taxon>Platyhelminthes</taxon>
        <taxon>Trematoda</taxon>
        <taxon>Digenea</taxon>
        <taxon>Plagiorchiida</taxon>
        <taxon>Echinostomata</taxon>
        <taxon>Echinostomatoidea</taxon>
        <taxon>Fasciolidae</taxon>
        <taxon>Fasciolopsis</taxon>
    </lineage>
</organism>
<comment type="caution">
    <text evidence="5">The sequence shown here is derived from an EMBL/GenBank/DDBJ whole genome shotgun (WGS) entry which is preliminary data.</text>
</comment>
<proteinExistence type="predicted"/>
<dbReference type="Gene3D" id="2.130.10.10">
    <property type="entry name" value="YVTN repeat-like/Quinoprotein amine dehydrogenase"/>
    <property type="match status" value="1"/>
</dbReference>
<dbReference type="InterPro" id="IPR015943">
    <property type="entry name" value="WD40/YVTN_repeat-like_dom_sf"/>
</dbReference>
<evidence type="ECO:0000256" key="1">
    <source>
        <dbReference type="ARBA" id="ARBA00022574"/>
    </source>
</evidence>
<dbReference type="AlphaFoldDB" id="A0A8E0RMH1"/>
<reference evidence="5" key="1">
    <citation type="submission" date="2019-05" db="EMBL/GenBank/DDBJ databases">
        <title>Annotation for the trematode Fasciolopsis buski.</title>
        <authorList>
            <person name="Choi Y.-J."/>
        </authorList>
    </citation>
    <scope>NUCLEOTIDE SEQUENCE</scope>
    <source>
        <strain evidence="5">HT</strain>
        <tissue evidence="5">Whole worm</tissue>
    </source>
</reference>
<evidence type="ECO:0000256" key="2">
    <source>
        <dbReference type="ARBA" id="ARBA00022737"/>
    </source>
</evidence>
<feature type="repeat" description="WD" evidence="3">
    <location>
        <begin position="97"/>
        <end position="128"/>
    </location>
</feature>